<dbReference type="InterPro" id="IPR016024">
    <property type="entry name" value="ARM-type_fold"/>
</dbReference>
<dbReference type="GO" id="GO:0005085">
    <property type="term" value="F:guanyl-nucleotide exchange factor activity"/>
    <property type="evidence" value="ECO:0007669"/>
    <property type="project" value="UniProtKB-KW"/>
</dbReference>
<dbReference type="GO" id="GO:0005737">
    <property type="term" value="C:cytoplasm"/>
    <property type="evidence" value="ECO:0007669"/>
    <property type="project" value="UniProtKB-SubCell"/>
</dbReference>
<feature type="compositionally biased region" description="Low complexity" evidence="8">
    <location>
        <begin position="1936"/>
        <end position="1952"/>
    </location>
</feature>
<evidence type="ECO:0000256" key="2">
    <source>
        <dbReference type="ARBA" id="ARBA00022443"/>
    </source>
</evidence>
<evidence type="ECO:0000259" key="10">
    <source>
        <dbReference type="PROSITE" id="PS51650"/>
    </source>
</evidence>
<dbReference type="PROSITE" id="PS50002">
    <property type="entry name" value="SH3"/>
    <property type="match status" value="1"/>
</dbReference>
<dbReference type="Pfam" id="PF20422">
    <property type="entry name" value="DHR-2_Lobe_B"/>
    <property type="match status" value="1"/>
</dbReference>
<feature type="region of interest" description="Disordered" evidence="8">
    <location>
        <begin position="1971"/>
        <end position="2077"/>
    </location>
</feature>
<dbReference type="InterPro" id="IPR027007">
    <property type="entry name" value="C2_DOCK-type_domain"/>
</dbReference>
<dbReference type="OrthoDB" id="18896at2759"/>
<evidence type="ECO:0000313" key="13">
    <source>
        <dbReference type="RefSeq" id="XP_034245142.1"/>
    </source>
</evidence>
<dbReference type="Gene3D" id="2.30.30.40">
    <property type="entry name" value="SH3 Domains"/>
    <property type="match status" value="1"/>
</dbReference>
<dbReference type="InterPro" id="IPR026791">
    <property type="entry name" value="DOCK"/>
</dbReference>
<dbReference type="CDD" id="cd11872">
    <property type="entry name" value="SH3_DOCK_AB"/>
    <property type="match status" value="1"/>
</dbReference>
<dbReference type="GO" id="GO:0031267">
    <property type="term" value="F:small GTPase binding"/>
    <property type="evidence" value="ECO:0007669"/>
    <property type="project" value="TreeGrafter"/>
</dbReference>
<dbReference type="GO" id="GO:0005886">
    <property type="term" value="C:plasma membrane"/>
    <property type="evidence" value="ECO:0007669"/>
    <property type="project" value="TreeGrafter"/>
</dbReference>
<keyword evidence="3" id="KW-0963">Cytoplasm</keyword>
<dbReference type="Gene3D" id="1.20.1270.350">
    <property type="entry name" value="Dedicator of cytokinesis N-terminal subdomain"/>
    <property type="match status" value="1"/>
</dbReference>
<comment type="similarity">
    <text evidence="7">Belongs to the DOCK family.</text>
</comment>
<dbReference type="SUPFAM" id="SSF48371">
    <property type="entry name" value="ARM repeat"/>
    <property type="match status" value="1"/>
</dbReference>
<feature type="compositionally biased region" description="Polar residues" evidence="8">
    <location>
        <begin position="1971"/>
        <end position="1986"/>
    </location>
</feature>
<dbReference type="Proteomes" id="UP000515158">
    <property type="component" value="Unplaced"/>
</dbReference>
<reference evidence="13" key="1">
    <citation type="submission" date="2025-08" db="UniProtKB">
        <authorList>
            <consortium name="RefSeq"/>
        </authorList>
    </citation>
    <scope>IDENTIFICATION</scope>
    <source>
        <tissue evidence="13">Total insect</tissue>
    </source>
</reference>
<protein>
    <submittedName>
        <fullName evidence="13">Dedicator of cytokinesis protein 3 isoform X1</fullName>
    </submittedName>
</protein>
<feature type="compositionally biased region" description="Low complexity" evidence="8">
    <location>
        <begin position="1752"/>
        <end position="1772"/>
    </location>
</feature>
<accession>A0A6P8ZBH3</accession>
<dbReference type="Pfam" id="PF16172">
    <property type="entry name" value="DOCK_N"/>
    <property type="match status" value="2"/>
</dbReference>
<evidence type="ECO:0000259" key="11">
    <source>
        <dbReference type="PROSITE" id="PS51651"/>
    </source>
</evidence>
<dbReference type="Pfam" id="PF23554">
    <property type="entry name" value="TPR_DOCK"/>
    <property type="match status" value="1"/>
</dbReference>
<feature type="region of interest" description="Disordered" evidence="8">
    <location>
        <begin position="1722"/>
        <end position="1952"/>
    </location>
</feature>
<dbReference type="InterPro" id="IPR032376">
    <property type="entry name" value="DOCK_N"/>
</dbReference>
<evidence type="ECO:0000256" key="3">
    <source>
        <dbReference type="ARBA" id="ARBA00022490"/>
    </source>
</evidence>
<dbReference type="Pfam" id="PF06920">
    <property type="entry name" value="DHR-2_Lobe_A"/>
    <property type="match status" value="1"/>
</dbReference>
<evidence type="ECO:0000256" key="6">
    <source>
        <dbReference type="PROSITE-ProRule" id="PRU00192"/>
    </source>
</evidence>
<evidence type="ECO:0000259" key="9">
    <source>
        <dbReference type="PROSITE" id="PS50002"/>
    </source>
</evidence>
<evidence type="ECO:0000256" key="5">
    <source>
        <dbReference type="ARBA" id="ARBA00022658"/>
    </source>
</evidence>
<sequence>MWATTKTKKYGVAVYNWKGDTRFGLALEIGDTVQIQEECLGWYRGFATKNRTLKGIFPVSYIFIKPSKVDNESLVESIIPIEDPVVREVTLVLREWGNIWKKLYVDRETYKFTTLRKVMRDLLDWRRQLLTGTLTQDQTRELKLKITAKIDWGNRKLGLDLVPRCGAEMVDPATMSVVELYHVHAQSSENSREASSRGTMKRKETKKVLTHHLYFCMRDFGHHFGEDTEIYFSLFDTKKSRYISERFLVKISKDGFSNYVEKLHSNCTIFTDLGNADLCREIYLVAHVMRVGKMLYSESSKKSGGSGGSHTSANANHLFRRPMGVAVLNISDLLLLGHSHVMGGSLSNAGGGGYSTNTLSANLWNSTSATLGEEREFTIKVYTGDEKDFYQLPELIIKQSNKYSLLSGQPNYGIGISLKLLHGELSQVQEENPLLFKNISLTKKLGFSDVIMPGDIRNDLYVTLERGEFERGGKSTAKNIEVTVLVLDSDGKPLEKCLWGASGMDGTTEYQSMIVYHHNSPSWMETVRLAVPIEKFYGSHVRLEYRHCSTREKADNKKLFGFSFARLMEAGGATLCDGPHELYIYKCEDRSRLNDPQVYLSLPSGARETADGITGSNSFGRSHKETVFINTLLCSTKLTQNVDLLSLLQWRELAHPDRVQDALTRVLKLKGEELVKFLQDVLDALFSMFSTEDGNSTTHSGLVFHVLVSIFSHLEDSRFEHFRPVMDAYIKGHFAAALVYKGLMTSVQHCAERVSSTDKQEPMQKCFGSLEYIFKFIIESRLLFSRATGGQYEDSFRRDLYHVFNALTKMLATSYEVILPTQVALLHSISAVLEQLTQVLQVTEVSIIASNMLESLPTRDLPPQLTQAKLVAVRNLVTSALFQHDDTRSQLLEMCCQQLRMHLDHRDELRLCTEILGEILGYLFRQRQAQLQEQGKVNNCHHHDVEILCVHTLDMLIKTVLFILDCPTPVLGSLVACLIGLLQLLDEYHYTRLWEQLGDHKSTKDFLLRVFLVFQDLVNKQVFPSDWLVIKMATNQVILSSLKELSEPLVTKFLSHFDNHLWNQYFDLAVAFLTQPSLQLEQFSEVKREKMMERYGDMRVFMGYQILSMWSRLGDHKIKFIPHMVGPFLKVTLVPEAGLRKATLHIFFDMMECEQRARGNFKQVESELIDKLDILVSENKGDDEYRQLFNTMEHLSAVLLEQVQSKDPSWKESGTAFISSVTRLLERLLDYRSVMQGDENRDKRMSCTVNLLSFYKNEINRKEMYLRYIYKLHDLHYPAENFTEAGFTMKLYADQLSWSNTPLTGDPECSSQKLSECARKQQLYYQMIDYFDKGKCWEKGIPLCKELAELYEKKLFDYAKLSNILKTQARFFDKILTQLRPEPEYFRVGFYGLGFPMFVRNKVFVYRGLEYERIITFTQRLQTEFPSAQTLSKNTPPGDSIMNSDGQYIQICNVKPIPEQNQLLEGVSPSDLPEKVRSFYEVNDVKRFQYDRPIHKGTVDKENEFKSLWLERTTLVISSSLPGILRWFEVVERKVEEITPVQFACETMETANKELRHLISLFEQDPKRNINPFTMRLQGIISADVMGGISKYQQAFFTTDFARAHPESAEHVKSLKMLIFEQMHVLTMALTLHGQLAPAEVQPLQRSLQERLMHTEHSLRELSADLNLPRHWGMYQHSIVNTPLPPLPYEKRIPSDDVSNRTSFSSAYGIFIPNDYHGEGPEFDDDIYTKPMDYGGFSSSPPAIPQRDLRPRSSFTSPNSSASSARTPTRGAPDYSSLPPMKPRVEPYLDGEIQRPPKPNHQRSLSISRPDSPKPLPSRHSFPAQTDGVLSTWEGPTGLTTPNGGEEAPPLPPRGCTPDKRGIYIEGPQQPPAPPRRPLSKKGSAPSMLNSGSSMELNLESDGYVDSTNTPLTTPVTPGAPNGVSNGDDSGLGDVTPTPSSAPTPTSATPLSAQHFNNLSYEDFDLTSRTASNNLGSRTDLNQETMNIAPPILSPRSQSTTAPPPIPPKAVISNISASVESIASHDTSERSDSGSCRGSTGSAGSGSGTENYSVPRLQTTPVSVGVSNNCSTNNLSS</sequence>
<dbReference type="GO" id="GO:0007264">
    <property type="term" value="P:small GTPase-mediated signal transduction"/>
    <property type="evidence" value="ECO:0007669"/>
    <property type="project" value="InterPro"/>
</dbReference>
<keyword evidence="5" id="KW-0344">Guanine-nucleotide releasing factor</keyword>
<dbReference type="FunFam" id="1.20.1270.350:FF:000001">
    <property type="entry name" value="dedicator of cytokinesis protein 4"/>
    <property type="match status" value="1"/>
</dbReference>
<dbReference type="InterPro" id="IPR046769">
    <property type="entry name" value="DOCKER_Lobe_A"/>
</dbReference>
<name>A0A6P8ZBH3_THRPL</name>
<evidence type="ECO:0000256" key="7">
    <source>
        <dbReference type="PROSITE-ProRule" id="PRU00983"/>
    </source>
</evidence>
<dbReference type="PANTHER" id="PTHR45653:SF12">
    <property type="entry name" value="SPONGE, ISOFORM E"/>
    <property type="match status" value="1"/>
</dbReference>
<feature type="domain" description="DOCKER" evidence="11">
    <location>
        <begin position="1256"/>
        <end position="1668"/>
    </location>
</feature>
<dbReference type="InterPro" id="IPR043162">
    <property type="entry name" value="DOCK_C_lobe_C"/>
</dbReference>
<dbReference type="KEGG" id="tpal:117647492"/>
<dbReference type="PANTHER" id="PTHR45653">
    <property type="entry name" value="DEDICATOR OF CYTOKINESIS"/>
    <property type="match status" value="1"/>
</dbReference>
<feature type="domain" description="C2 DOCK-type" evidence="10">
    <location>
        <begin position="457"/>
        <end position="634"/>
    </location>
</feature>
<comment type="subcellular location">
    <subcellularLocation>
        <location evidence="1">Cytoplasm</location>
    </subcellularLocation>
</comment>
<dbReference type="Gene3D" id="1.20.58.740">
    <property type="match status" value="1"/>
</dbReference>
<dbReference type="InterPro" id="IPR001452">
    <property type="entry name" value="SH3_domain"/>
</dbReference>
<dbReference type="Gene3D" id="2.60.40.150">
    <property type="entry name" value="C2 domain"/>
    <property type="match status" value="1"/>
</dbReference>
<feature type="compositionally biased region" description="Polar residues" evidence="8">
    <location>
        <begin position="1887"/>
        <end position="1896"/>
    </location>
</feature>
<feature type="compositionally biased region" description="Polar residues" evidence="8">
    <location>
        <begin position="2013"/>
        <end position="2025"/>
    </location>
</feature>
<keyword evidence="12" id="KW-1185">Reference proteome</keyword>
<dbReference type="RefSeq" id="XP_034245142.1">
    <property type="nucleotide sequence ID" value="XM_034389251.1"/>
</dbReference>
<feature type="compositionally biased region" description="Basic and acidic residues" evidence="8">
    <location>
        <begin position="1783"/>
        <end position="1795"/>
    </location>
</feature>
<dbReference type="GeneID" id="117647492"/>
<dbReference type="CTD" id="43404"/>
<dbReference type="InterPro" id="IPR046773">
    <property type="entry name" value="DOCKER_Lobe_C"/>
</dbReference>
<feature type="compositionally biased region" description="Polar residues" evidence="8">
    <location>
        <begin position="1906"/>
        <end position="1916"/>
    </location>
</feature>
<feature type="domain" description="SH3" evidence="9">
    <location>
        <begin position="6"/>
        <end position="67"/>
    </location>
</feature>
<dbReference type="InterPro" id="IPR035892">
    <property type="entry name" value="C2_domain_sf"/>
</dbReference>
<feature type="compositionally biased region" description="Polar residues" evidence="8">
    <location>
        <begin position="2049"/>
        <end position="2077"/>
    </location>
</feature>
<dbReference type="InParanoid" id="A0A6P8ZBH3"/>
<dbReference type="FunFam" id="1.25.40.410:FF:000003">
    <property type="entry name" value="Dedicator of cytokinesis protein 4"/>
    <property type="match status" value="1"/>
</dbReference>
<dbReference type="InterPro" id="IPR046770">
    <property type="entry name" value="DOCKER_Lobe_B"/>
</dbReference>
<dbReference type="Pfam" id="PF20421">
    <property type="entry name" value="DHR-2_Lobe_C"/>
    <property type="match status" value="1"/>
</dbReference>
<keyword evidence="4" id="KW-0597">Phosphoprotein</keyword>
<keyword evidence="2 6" id="KW-0728">SH3 domain</keyword>
<evidence type="ECO:0000256" key="4">
    <source>
        <dbReference type="ARBA" id="ARBA00022553"/>
    </source>
</evidence>
<dbReference type="FunCoup" id="A0A6P8ZBH3">
    <property type="interactions" value="1048"/>
</dbReference>
<dbReference type="InterPro" id="IPR043161">
    <property type="entry name" value="DOCK_C_lobe_A"/>
</dbReference>
<dbReference type="PROSITE" id="PS51651">
    <property type="entry name" value="DOCKER"/>
    <property type="match status" value="1"/>
</dbReference>
<dbReference type="InterPro" id="IPR036028">
    <property type="entry name" value="SH3-like_dom_sf"/>
</dbReference>
<dbReference type="SUPFAM" id="SSF50044">
    <property type="entry name" value="SH3-domain"/>
    <property type="match status" value="1"/>
</dbReference>
<proteinExistence type="inferred from homology"/>
<dbReference type="InterPro" id="IPR042455">
    <property type="entry name" value="DOCK_N_sub1"/>
</dbReference>
<evidence type="ECO:0000256" key="1">
    <source>
        <dbReference type="ARBA" id="ARBA00004496"/>
    </source>
</evidence>
<evidence type="ECO:0000313" key="12">
    <source>
        <dbReference type="Proteomes" id="UP000515158"/>
    </source>
</evidence>
<dbReference type="Pfam" id="PF14429">
    <property type="entry name" value="DOCK-C2"/>
    <property type="match status" value="1"/>
</dbReference>
<gene>
    <name evidence="13" type="primary">LOC117647492</name>
</gene>
<dbReference type="InterPro" id="IPR056372">
    <property type="entry name" value="TPR_DOCK"/>
</dbReference>
<organism evidence="13">
    <name type="scientific">Thrips palmi</name>
    <name type="common">Melon thrips</name>
    <dbReference type="NCBI Taxonomy" id="161013"/>
    <lineage>
        <taxon>Eukaryota</taxon>
        <taxon>Metazoa</taxon>
        <taxon>Ecdysozoa</taxon>
        <taxon>Arthropoda</taxon>
        <taxon>Hexapoda</taxon>
        <taxon>Insecta</taxon>
        <taxon>Pterygota</taxon>
        <taxon>Neoptera</taxon>
        <taxon>Paraneoptera</taxon>
        <taxon>Thysanoptera</taxon>
        <taxon>Terebrantia</taxon>
        <taxon>Thripoidea</taxon>
        <taxon>Thripidae</taxon>
        <taxon>Thrips</taxon>
    </lineage>
</organism>
<dbReference type="FunFam" id="2.60.40.150:FF:000045">
    <property type="entry name" value="Dedicator of cytokinesis protein 4"/>
    <property type="match status" value="1"/>
</dbReference>
<dbReference type="PROSITE" id="PS51650">
    <property type="entry name" value="C2_DOCK"/>
    <property type="match status" value="1"/>
</dbReference>
<evidence type="ECO:0000256" key="8">
    <source>
        <dbReference type="SAM" id="MobiDB-lite"/>
    </source>
</evidence>
<dbReference type="InterPro" id="IPR027357">
    <property type="entry name" value="DOCKER_dom"/>
</dbReference>
<dbReference type="Gene3D" id="1.25.40.410">
    <property type="match status" value="1"/>
</dbReference>